<reference evidence="1 2" key="1">
    <citation type="submission" date="2023-09" db="EMBL/GenBank/DDBJ databases">
        <title>Novel taxa isolated from Blanes Bay.</title>
        <authorList>
            <person name="Rey-Velasco X."/>
            <person name="Lucena T."/>
        </authorList>
    </citation>
    <scope>NUCLEOTIDE SEQUENCE [LARGE SCALE GENOMIC DNA]</scope>
    <source>
        <strain evidence="1 2">S356</strain>
    </source>
</reference>
<name>A0ABU3LCE4_9FLAO</name>
<sequence>MKNLRKIIALFLLIFITGTVVTIISINKTLEKNTSPETVEVSKDSIKDLKNDKKAV</sequence>
<keyword evidence="2" id="KW-1185">Reference proteome</keyword>
<gene>
    <name evidence="1" type="ORF">RQM59_03190</name>
</gene>
<comment type="caution">
    <text evidence="1">The sequence shown here is derived from an EMBL/GenBank/DDBJ whole genome shotgun (WGS) entry which is preliminary data.</text>
</comment>
<evidence type="ECO:0000313" key="1">
    <source>
        <dbReference type="EMBL" id="MDT7831367.1"/>
    </source>
</evidence>
<dbReference type="EMBL" id="JAVTTO010000001">
    <property type="protein sequence ID" value="MDT7831367.1"/>
    <property type="molecule type" value="Genomic_DNA"/>
</dbReference>
<accession>A0ABU3LCE4</accession>
<dbReference type="Proteomes" id="UP001257277">
    <property type="component" value="Unassembled WGS sequence"/>
</dbReference>
<evidence type="ECO:0000313" key="2">
    <source>
        <dbReference type="Proteomes" id="UP001257277"/>
    </source>
</evidence>
<dbReference type="RefSeq" id="WP_349240614.1">
    <property type="nucleotide sequence ID" value="NZ_JAVTTO010000001.1"/>
</dbReference>
<protein>
    <submittedName>
        <fullName evidence="1">Uncharacterized protein</fullName>
    </submittedName>
</protein>
<proteinExistence type="predicted"/>
<organism evidence="1 2">
    <name type="scientific">Asprobacillus argus</name>
    <dbReference type="NCBI Taxonomy" id="3076534"/>
    <lineage>
        <taxon>Bacteria</taxon>
        <taxon>Pseudomonadati</taxon>
        <taxon>Bacteroidota</taxon>
        <taxon>Flavobacteriia</taxon>
        <taxon>Flavobacteriales</taxon>
        <taxon>Flavobacteriaceae</taxon>
        <taxon>Asprobacillus</taxon>
    </lineage>
</organism>